<feature type="compositionally biased region" description="Basic residues" evidence="1">
    <location>
        <begin position="382"/>
        <end position="395"/>
    </location>
</feature>
<dbReference type="EMBL" id="JAVHNQ010000003">
    <property type="protein sequence ID" value="KAK6353387.1"/>
    <property type="molecule type" value="Genomic_DNA"/>
</dbReference>
<sequence>MPSKWHRRFTSQRAKHRKLHKRRSSSSMSVTSSVASTMASNAAPSMGLFDEYGNIIGILVDCFLEVQIVGLRSCVSLRILLRNKSGKDVQFAMFRARTAEHASITSAECYVDVEGRESAGLEYRDVLDHVHYGSIFECEVGGIQANRDCVIFLRYEHDLAIENDAAVLRFPLPGRKGEKLIARQKTQPGMWNASQMFSFIALDIQIADFPAKITGISSSHSVSASIVEESNASVDVDDFVFMGQDEVELRILSELQEDGPLACSLADNGPSMDLYIKSIDSDARSYHSATSTKGGIPVINVVDETAGAPTTQPASPLPTRAEGRTSPLPVRTSSRTNLRSESSSPPNIEVDRLYSDIWEVNEARMSYSSSGEESTCSNRSDRLRRRKTTVHKKHTSYVGSNTSSYTDLSETSWLDDPSDDEVNDEAERIFEEYSSIRIPSRATVRDSFAILDEFDVEECKSIRIVRPHRPRIVHIPSPKIPHIISIENITPPSSPIRTPNDRRTATSSSNELLDELTILLDNLNELMEESPTPYFLLDEKFAETLGLQLRKLKVHPGAQSLNLPDTPSWVREGIWANAIVLQFLKCVMDSPFFKTLKNDLKSEYRLLYTLVELPFSSHVQHLSHVAALTRVSEEELLELAGEIIQEQLMDGEEQASAPPAGTKMAGYHDAYVSRPISPPKTPDDDGRKKADTEGFSTSFDF</sequence>
<feature type="region of interest" description="Disordered" evidence="1">
    <location>
        <begin position="306"/>
        <end position="347"/>
    </location>
</feature>
<keyword evidence="3" id="KW-1185">Reference proteome</keyword>
<feature type="region of interest" description="Disordered" evidence="1">
    <location>
        <begin position="365"/>
        <end position="403"/>
    </location>
</feature>
<comment type="caution">
    <text evidence="2">The sequence shown here is derived from an EMBL/GenBank/DDBJ whole genome shotgun (WGS) entry which is preliminary data.</text>
</comment>
<feature type="compositionally biased region" description="Low complexity" evidence="1">
    <location>
        <begin position="366"/>
        <end position="378"/>
    </location>
</feature>
<feature type="compositionally biased region" description="Basic and acidic residues" evidence="1">
    <location>
        <begin position="681"/>
        <end position="692"/>
    </location>
</feature>
<protein>
    <submittedName>
        <fullName evidence="2">Uncharacterized protein</fullName>
    </submittedName>
</protein>
<feature type="region of interest" description="Disordered" evidence="1">
    <location>
        <begin position="1"/>
        <end position="32"/>
    </location>
</feature>
<feature type="compositionally biased region" description="Low complexity" evidence="1">
    <location>
        <begin position="331"/>
        <end position="344"/>
    </location>
</feature>
<proteinExistence type="predicted"/>
<accession>A0AAV9V398</accession>
<evidence type="ECO:0000313" key="3">
    <source>
        <dbReference type="Proteomes" id="UP001375240"/>
    </source>
</evidence>
<evidence type="ECO:0000313" key="2">
    <source>
        <dbReference type="EMBL" id="KAK6353387.1"/>
    </source>
</evidence>
<dbReference type="AlphaFoldDB" id="A0AAV9V398"/>
<feature type="region of interest" description="Disordered" evidence="1">
    <location>
        <begin position="671"/>
        <end position="701"/>
    </location>
</feature>
<organism evidence="2 3">
    <name type="scientific">Orbilia brochopaga</name>
    <dbReference type="NCBI Taxonomy" id="3140254"/>
    <lineage>
        <taxon>Eukaryota</taxon>
        <taxon>Fungi</taxon>
        <taxon>Dikarya</taxon>
        <taxon>Ascomycota</taxon>
        <taxon>Pezizomycotina</taxon>
        <taxon>Orbiliomycetes</taxon>
        <taxon>Orbiliales</taxon>
        <taxon>Orbiliaceae</taxon>
        <taxon>Orbilia</taxon>
    </lineage>
</organism>
<gene>
    <name evidence="2" type="ORF">TWF696_005353</name>
</gene>
<evidence type="ECO:0000256" key="1">
    <source>
        <dbReference type="SAM" id="MobiDB-lite"/>
    </source>
</evidence>
<name>A0AAV9V398_9PEZI</name>
<feature type="compositionally biased region" description="Basic residues" evidence="1">
    <location>
        <begin position="1"/>
        <end position="24"/>
    </location>
</feature>
<dbReference type="Proteomes" id="UP001375240">
    <property type="component" value="Unassembled WGS sequence"/>
</dbReference>
<reference evidence="2 3" key="1">
    <citation type="submission" date="2019-10" db="EMBL/GenBank/DDBJ databases">
        <authorList>
            <person name="Palmer J.M."/>
        </authorList>
    </citation>
    <scope>NUCLEOTIDE SEQUENCE [LARGE SCALE GENOMIC DNA]</scope>
    <source>
        <strain evidence="2 3">TWF696</strain>
    </source>
</reference>